<name>K1WPR9_MARBU</name>
<dbReference type="AlphaFoldDB" id="K1WPR9"/>
<organism evidence="2 3">
    <name type="scientific">Marssonina brunnea f. sp. multigermtubi (strain MB_m1)</name>
    <name type="common">Marssonina leaf spot fungus</name>
    <dbReference type="NCBI Taxonomy" id="1072389"/>
    <lineage>
        <taxon>Eukaryota</taxon>
        <taxon>Fungi</taxon>
        <taxon>Dikarya</taxon>
        <taxon>Ascomycota</taxon>
        <taxon>Pezizomycotina</taxon>
        <taxon>Leotiomycetes</taxon>
        <taxon>Helotiales</taxon>
        <taxon>Drepanopezizaceae</taxon>
        <taxon>Drepanopeziza</taxon>
    </lineage>
</organism>
<dbReference type="EMBL" id="JH921443">
    <property type="protein sequence ID" value="EKD14981.1"/>
    <property type="molecule type" value="Genomic_DNA"/>
</dbReference>
<evidence type="ECO:0000256" key="1">
    <source>
        <dbReference type="SAM" id="SignalP"/>
    </source>
</evidence>
<dbReference type="Proteomes" id="UP000006753">
    <property type="component" value="Unassembled WGS sequence"/>
</dbReference>
<protein>
    <submittedName>
        <fullName evidence="2">Uncharacterized protein</fullName>
    </submittedName>
</protein>
<dbReference type="InParanoid" id="K1WPR9"/>
<gene>
    <name evidence="2" type="ORF">MBM_06742</name>
</gene>
<evidence type="ECO:0000313" key="3">
    <source>
        <dbReference type="Proteomes" id="UP000006753"/>
    </source>
</evidence>
<dbReference type="Pfam" id="PF19287">
    <property type="entry name" value="DUF5910"/>
    <property type="match status" value="1"/>
</dbReference>
<keyword evidence="1" id="KW-0732">Signal</keyword>
<dbReference type="GeneID" id="18762677"/>
<dbReference type="eggNOG" id="ENOG502SUI0">
    <property type="taxonomic scope" value="Eukaryota"/>
</dbReference>
<keyword evidence="3" id="KW-1185">Reference proteome</keyword>
<reference evidence="2 3" key="1">
    <citation type="journal article" date="2012" name="BMC Genomics">
        <title>Sequencing the genome of Marssonina brunnea reveals fungus-poplar co-evolution.</title>
        <authorList>
            <person name="Zhu S."/>
            <person name="Cao Y.-Z."/>
            <person name="Jiang C."/>
            <person name="Tan B.-Y."/>
            <person name="Wang Z."/>
            <person name="Feng S."/>
            <person name="Zhang L."/>
            <person name="Su X.-H."/>
            <person name="Brejova B."/>
            <person name="Vinar T."/>
            <person name="Xu M."/>
            <person name="Wang M.-X."/>
            <person name="Zhang S.-G."/>
            <person name="Huang M.-R."/>
            <person name="Wu R."/>
            <person name="Zhou Y."/>
        </authorList>
    </citation>
    <scope>NUCLEOTIDE SEQUENCE [LARGE SCALE GENOMIC DNA]</scope>
    <source>
        <strain evidence="2 3">MB_m1</strain>
    </source>
</reference>
<accession>K1WPR9</accession>
<dbReference type="RefSeq" id="XP_007294631.1">
    <property type="nucleotide sequence ID" value="XM_007294569.1"/>
</dbReference>
<feature type="chain" id="PRO_5003852652" evidence="1">
    <location>
        <begin position="25"/>
        <end position="210"/>
    </location>
</feature>
<dbReference type="InterPro" id="IPR045564">
    <property type="entry name" value="DUF5910"/>
</dbReference>
<dbReference type="HOGENOM" id="CLU_091777_0_1_1"/>
<feature type="signal peptide" evidence="1">
    <location>
        <begin position="1"/>
        <end position="24"/>
    </location>
</feature>
<proteinExistence type="predicted"/>
<evidence type="ECO:0000313" key="2">
    <source>
        <dbReference type="EMBL" id="EKD14981.1"/>
    </source>
</evidence>
<sequence length="210" mass="24952">MLLSRSLCVALLASFSFLFDGAQGRKIIGYRTVDEEEADLINFFNKPYRDTLYDRSRRYYRQIGNGFYMVNEPAGWLRKRWDWYCVIEAEIDKIEKAAKVYIPEYYGRTTRKGRTKQTLLWESPEEVFVDYIDSLDIPEPDEALRFSWIVEHSWKMQMVIPTKVLNRDDLGLWAKCYQTRQELLDYSNEVVEWGTWGIEGNPGLPRRMSK</sequence>
<dbReference type="KEGG" id="mbe:MBM_06742"/>